<dbReference type="InterPro" id="IPR037925">
    <property type="entry name" value="FlgE/F/G-like"/>
</dbReference>
<evidence type="ECO:0000256" key="3">
    <source>
        <dbReference type="SAM" id="Coils"/>
    </source>
</evidence>
<comment type="similarity">
    <text evidence="1 2">Belongs to the flagella basal body rod proteins family.</text>
</comment>
<dbReference type="PANTHER" id="PTHR30435">
    <property type="entry name" value="FLAGELLAR PROTEIN"/>
    <property type="match status" value="1"/>
</dbReference>
<dbReference type="InterPro" id="IPR053967">
    <property type="entry name" value="LlgE_F_G-like_D1"/>
</dbReference>
<dbReference type="Proteomes" id="UP000523087">
    <property type="component" value="Unassembled WGS sequence"/>
</dbReference>
<keyword evidence="2" id="KW-0975">Bacterial flagellum</keyword>
<evidence type="ECO:0000259" key="6">
    <source>
        <dbReference type="Pfam" id="PF22692"/>
    </source>
</evidence>
<dbReference type="PANTHER" id="PTHR30435:SF19">
    <property type="entry name" value="FLAGELLAR BASAL-BODY ROD PROTEIN FLGG"/>
    <property type="match status" value="1"/>
</dbReference>
<dbReference type="Pfam" id="PF06429">
    <property type="entry name" value="Flg_bbr_C"/>
    <property type="match status" value="1"/>
</dbReference>
<feature type="domain" description="Flagellar basal-body/hook protein C-terminal" evidence="5">
    <location>
        <begin position="236"/>
        <end position="278"/>
    </location>
</feature>
<keyword evidence="3" id="KW-0175">Coiled coil</keyword>
<protein>
    <submittedName>
        <fullName evidence="7">Flagellar basal-body rod protein FlgG</fullName>
    </submittedName>
</protein>
<dbReference type="RefSeq" id="WP_181555412.1">
    <property type="nucleotide sequence ID" value="NZ_CP064060.1"/>
</dbReference>
<evidence type="ECO:0000313" key="7">
    <source>
        <dbReference type="EMBL" id="MBA2874505.1"/>
    </source>
</evidence>
<dbReference type="GO" id="GO:0071978">
    <property type="term" value="P:bacterial-type flagellum-dependent swarming motility"/>
    <property type="evidence" value="ECO:0007669"/>
    <property type="project" value="TreeGrafter"/>
</dbReference>
<dbReference type="InterPro" id="IPR019776">
    <property type="entry name" value="Flagellar_basal_body_rod_CS"/>
</dbReference>
<feature type="coiled-coil region" evidence="3">
    <location>
        <begin position="5"/>
        <end position="32"/>
    </location>
</feature>
<comment type="caution">
    <text evidence="7">The sequence shown here is derived from an EMBL/GenBank/DDBJ whole genome shotgun (WGS) entry which is preliminary data.</text>
</comment>
<dbReference type="Pfam" id="PF22692">
    <property type="entry name" value="LlgE_F_G_D1"/>
    <property type="match status" value="1"/>
</dbReference>
<evidence type="ECO:0000256" key="2">
    <source>
        <dbReference type="RuleBase" id="RU362116"/>
    </source>
</evidence>
<comment type="subcellular location">
    <subcellularLocation>
        <location evidence="2">Bacterial flagellum basal body</location>
    </subcellularLocation>
</comment>
<evidence type="ECO:0000259" key="5">
    <source>
        <dbReference type="Pfam" id="PF06429"/>
    </source>
</evidence>
<dbReference type="InterPro" id="IPR001444">
    <property type="entry name" value="Flag_bb_rod_N"/>
</dbReference>
<evidence type="ECO:0000313" key="8">
    <source>
        <dbReference type="Proteomes" id="UP000523087"/>
    </source>
</evidence>
<dbReference type="Pfam" id="PF00460">
    <property type="entry name" value="Flg_bb_rod"/>
    <property type="match status" value="1"/>
</dbReference>
<keyword evidence="7" id="KW-0969">Cilium</keyword>
<keyword evidence="7" id="KW-0282">Flagellum</keyword>
<dbReference type="EMBL" id="JACDUT010000003">
    <property type="protein sequence ID" value="MBA2874505.1"/>
    <property type="molecule type" value="Genomic_DNA"/>
</dbReference>
<dbReference type="PROSITE" id="PS00588">
    <property type="entry name" value="FLAGELLA_BB_ROD"/>
    <property type="match status" value="1"/>
</dbReference>
<dbReference type="GO" id="GO:0009425">
    <property type="term" value="C:bacterial-type flagellum basal body"/>
    <property type="evidence" value="ECO:0007669"/>
    <property type="project" value="UniProtKB-SubCell"/>
</dbReference>
<proteinExistence type="inferred from homology"/>
<sequence length="282" mass="31010">MLRSMITAANTMNQLQQQLDVISNNIANSNTTGFKRREASFGELLVQQFNNLPREQVNRLTPDGVRLGVGAKLAETNLVLKQGPIMQTGRSLDVALTKEGQFFRVLVQEDNGTRAIRYTRDGAFYLSPSANNPNELMLVTSDGHPVLNSNNEPIFIQDGFKNITISNTGTLTVTDPNGRVTQTVDLGITTILRPQLLQSVGENLFALPNLNALNVNEADVIVDMTGNLRQQIGMEQGALEQSNVELSTEVTDMMITQRSYQMNARSISISDQMLGLINGIRS</sequence>
<reference evidence="7 8" key="1">
    <citation type="submission" date="2020-07" db="EMBL/GenBank/DDBJ databases">
        <title>Genomic Encyclopedia of Type Strains, Phase IV (KMG-IV): sequencing the most valuable type-strain genomes for metagenomic binning, comparative biology and taxonomic classification.</title>
        <authorList>
            <person name="Goeker M."/>
        </authorList>
    </citation>
    <scope>NUCLEOTIDE SEQUENCE [LARGE SCALE GENOMIC DNA]</scope>
    <source>
        <strain evidence="7 8">DSM 15730</strain>
    </source>
</reference>
<organism evidence="7 8">
    <name type="scientific">Thermaerobacillus caldiproteolyticus</name>
    <dbReference type="NCBI Taxonomy" id="247480"/>
    <lineage>
        <taxon>Bacteria</taxon>
        <taxon>Bacillati</taxon>
        <taxon>Bacillota</taxon>
        <taxon>Bacilli</taxon>
        <taxon>Bacillales</taxon>
        <taxon>Anoxybacillaceae</taxon>
        <taxon>Thermaerobacillus</taxon>
    </lineage>
</organism>
<accession>A0A7V9Z5N5</accession>
<keyword evidence="8" id="KW-1185">Reference proteome</keyword>
<dbReference type="InterPro" id="IPR020013">
    <property type="entry name" value="Flagellar_FlgE/F/G"/>
</dbReference>
<evidence type="ECO:0000256" key="1">
    <source>
        <dbReference type="ARBA" id="ARBA00009677"/>
    </source>
</evidence>
<name>A0A7V9Z5N5_9BACL</name>
<dbReference type="SUPFAM" id="SSF117143">
    <property type="entry name" value="Flagellar hook protein flgE"/>
    <property type="match status" value="1"/>
</dbReference>
<feature type="domain" description="Flagellar basal body rod protein N-terminal" evidence="4">
    <location>
        <begin position="7"/>
        <end position="35"/>
    </location>
</feature>
<dbReference type="AlphaFoldDB" id="A0A7V9Z5N5"/>
<feature type="domain" description="Flagellar hook protein FlgE/F/G-like D1" evidence="6">
    <location>
        <begin position="102"/>
        <end position="173"/>
    </location>
</feature>
<dbReference type="InterPro" id="IPR010930">
    <property type="entry name" value="Flg_bb/hook_C_dom"/>
</dbReference>
<gene>
    <name evidence="7" type="ORF">HNR31_001275</name>
</gene>
<evidence type="ECO:0000259" key="4">
    <source>
        <dbReference type="Pfam" id="PF00460"/>
    </source>
</evidence>
<dbReference type="NCBIfam" id="TIGR03506">
    <property type="entry name" value="FlgEFG_subfam"/>
    <property type="match status" value="1"/>
</dbReference>
<keyword evidence="7" id="KW-0966">Cell projection</keyword>